<dbReference type="Gene3D" id="3.40.50.720">
    <property type="entry name" value="NAD(P)-binding Rossmann-like Domain"/>
    <property type="match status" value="1"/>
</dbReference>
<reference evidence="2" key="1">
    <citation type="submission" date="2020-05" db="EMBL/GenBank/DDBJ databases">
        <authorList>
            <person name="Chiriac C."/>
            <person name="Salcher M."/>
            <person name="Ghai R."/>
            <person name="Kavagutti S V."/>
        </authorList>
    </citation>
    <scope>NUCLEOTIDE SEQUENCE</scope>
</reference>
<feature type="domain" description="XdhC Rossmann" evidence="1">
    <location>
        <begin position="169"/>
        <end position="289"/>
    </location>
</feature>
<dbReference type="EMBL" id="CAEZWD010000082">
    <property type="protein sequence ID" value="CAB4651660.1"/>
    <property type="molecule type" value="Genomic_DNA"/>
</dbReference>
<name>A0A6J6KPG7_9ZZZZ</name>
<sequence>MYDIALSVNACVRSKTRAEIAWLVSPNHGVHALALTPGGGRIGKIFDGAFDGAMSDHSNRKLPTGRLLNIQVNEFEATISGIPTGTNAQFLVVPADHFDPDTWPAMIDRVPIAIVAHLDQDEVTRVDVFDESSIGTADAQTAELFAKGATAYEIHPDRVISVLFPVTRLVVAGQGPIADAIADLGSTLGWNVSVVMRNDLAIGLLASLSPLDAAIIMGHEVEMSSRNLGAALEGAAGYIGALGSMKMQQDRADWLAYQDVTDLSRVFGPAGVDISASSPVEIAISVLAQAIAELKKN</sequence>
<protein>
    <submittedName>
        <fullName evidence="2">Unannotated protein</fullName>
    </submittedName>
</protein>
<dbReference type="PANTHER" id="PTHR30388">
    <property type="entry name" value="ALDEHYDE OXIDOREDUCTASE MOLYBDENUM COFACTOR ASSEMBLY PROTEIN"/>
    <property type="match status" value="1"/>
</dbReference>
<proteinExistence type="predicted"/>
<dbReference type="AlphaFoldDB" id="A0A6J6KPG7"/>
<evidence type="ECO:0000313" key="2">
    <source>
        <dbReference type="EMBL" id="CAB4651660.1"/>
    </source>
</evidence>
<organism evidence="2">
    <name type="scientific">freshwater metagenome</name>
    <dbReference type="NCBI Taxonomy" id="449393"/>
    <lineage>
        <taxon>unclassified sequences</taxon>
        <taxon>metagenomes</taxon>
        <taxon>ecological metagenomes</taxon>
    </lineage>
</organism>
<gene>
    <name evidence="2" type="ORF">UFOPK2171_00692</name>
</gene>
<dbReference type="InterPro" id="IPR052698">
    <property type="entry name" value="MoCofactor_Util/Proc"/>
</dbReference>
<evidence type="ECO:0000259" key="1">
    <source>
        <dbReference type="Pfam" id="PF13478"/>
    </source>
</evidence>
<dbReference type="InterPro" id="IPR027051">
    <property type="entry name" value="XdhC_Rossmann_dom"/>
</dbReference>
<accession>A0A6J6KPG7</accession>
<dbReference type="Pfam" id="PF13478">
    <property type="entry name" value="XdhC_C"/>
    <property type="match status" value="1"/>
</dbReference>
<dbReference type="PANTHER" id="PTHR30388:SF4">
    <property type="entry name" value="MOLYBDENUM COFACTOR INSERTION CHAPERONE PAOD"/>
    <property type="match status" value="1"/>
</dbReference>